<name>A0A9E3ZSA2_9ENTE</name>
<dbReference type="Proteomes" id="UP000813384">
    <property type="component" value="Unassembled WGS sequence"/>
</dbReference>
<comment type="caution">
    <text evidence="1">The sequence shown here is derived from an EMBL/GenBank/DDBJ whole genome shotgun (WGS) entry which is preliminary data.</text>
</comment>
<dbReference type="InterPro" id="IPR009384">
    <property type="entry name" value="SwrD-like"/>
</dbReference>
<organism evidence="1 2">
    <name type="scientific">Enterococcus aquimarinus</name>
    <dbReference type="NCBI Taxonomy" id="328396"/>
    <lineage>
        <taxon>Bacteria</taxon>
        <taxon>Bacillati</taxon>
        <taxon>Bacillota</taxon>
        <taxon>Bacilli</taxon>
        <taxon>Lactobacillales</taxon>
        <taxon>Enterococcaceae</taxon>
        <taxon>Enterococcus</taxon>
    </lineage>
</organism>
<sequence>MILLTALSSKKFYLNPDLIYRMEETPDTTITLTDGKTLVVQDSAEEVVAAVLEYRRAIYREMLQAVKKSEE</sequence>
<dbReference type="Pfam" id="PF06289">
    <property type="entry name" value="FlbD"/>
    <property type="match status" value="1"/>
</dbReference>
<dbReference type="PANTHER" id="PTHR39185">
    <property type="entry name" value="SWARMING MOTILITY PROTEIN SWRD"/>
    <property type="match status" value="1"/>
</dbReference>
<dbReference type="AlphaFoldDB" id="A0A9E3ZSA2"/>
<keyword evidence="1" id="KW-0966">Cell projection</keyword>
<dbReference type="PANTHER" id="PTHR39185:SF1">
    <property type="entry name" value="SWARMING MOTILITY PROTEIN SWRD"/>
    <property type="match status" value="1"/>
</dbReference>
<reference evidence="1" key="2">
    <citation type="submission" date="2021-11" db="EMBL/GenBank/DDBJ databases">
        <authorList>
            <person name="Gilroy R."/>
        </authorList>
    </citation>
    <scope>NUCLEOTIDE SEQUENCE</scope>
    <source>
        <strain evidence="1">150</strain>
    </source>
</reference>
<gene>
    <name evidence="1" type="ORF">K8V42_00215</name>
</gene>
<accession>A0A9E3ZSA2</accession>
<keyword evidence="1" id="KW-0282">Flagellum</keyword>
<keyword evidence="1" id="KW-0969">Cilium</keyword>
<protein>
    <submittedName>
        <fullName evidence="1">Flagellar FlbD family protein</fullName>
    </submittedName>
</protein>
<proteinExistence type="predicted"/>
<evidence type="ECO:0000313" key="1">
    <source>
        <dbReference type="EMBL" id="MCC9272718.1"/>
    </source>
</evidence>
<reference evidence="1" key="1">
    <citation type="journal article" date="2021" name="PeerJ">
        <title>Extensive microbial diversity within the chicken gut microbiome revealed by metagenomics and culture.</title>
        <authorList>
            <person name="Gilroy R."/>
            <person name="Ravi A."/>
            <person name="Getino M."/>
            <person name="Pursley I."/>
            <person name="Horton D.L."/>
            <person name="Alikhan N.F."/>
            <person name="Baker D."/>
            <person name="Gharbi K."/>
            <person name="Hall N."/>
            <person name="Watson M."/>
            <person name="Adriaenssens E.M."/>
            <person name="Foster-Nyarko E."/>
            <person name="Jarju S."/>
            <person name="Secka A."/>
            <person name="Antonio M."/>
            <person name="Oren A."/>
            <person name="Chaudhuri R.R."/>
            <person name="La Ragione R."/>
            <person name="Hildebrand F."/>
            <person name="Pallen M.J."/>
        </authorList>
    </citation>
    <scope>NUCLEOTIDE SEQUENCE</scope>
    <source>
        <strain evidence="1">150</strain>
    </source>
</reference>
<evidence type="ECO:0000313" key="2">
    <source>
        <dbReference type="Proteomes" id="UP000813384"/>
    </source>
</evidence>
<dbReference type="EMBL" id="JAJJVO010000003">
    <property type="protein sequence ID" value="MCC9272718.1"/>
    <property type="molecule type" value="Genomic_DNA"/>
</dbReference>